<feature type="transmembrane region" description="Helical" evidence="7">
    <location>
        <begin position="169"/>
        <end position="190"/>
    </location>
</feature>
<evidence type="ECO:0000256" key="5">
    <source>
        <dbReference type="ARBA" id="ARBA00022989"/>
    </source>
</evidence>
<accession>A0A9D2K072</accession>
<feature type="domain" description="ABC transmembrane type-1" evidence="8">
    <location>
        <begin position="84"/>
        <end position="308"/>
    </location>
</feature>
<comment type="caution">
    <text evidence="9">The sequence shown here is derived from an EMBL/GenBank/DDBJ whole genome shotgun (WGS) entry which is preliminary data.</text>
</comment>
<name>A0A9D2K072_9FIRM</name>
<dbReference type="PANTHER" id="PTHR30193">
    <property type="entry name" value="ABC TRANSPORTER PERMEASE PROTEIN"/>
    <property type="match status" value="1"/>
</dbReference>
<keyword evidence="3" id="KW-1003">Cell membrane</keyword>
<dbReference type="CDD" id="cd06261">
    <property type="entry name" value="TM_PBP2"/>
    <property type="match status" value="1"/>
</dbReference>
<feature type="transmembrane region" description="Helical" evidence="7">
    <location>
        <begin position="121"/>
        <end position="139"/>
    </location>
</feature>
<keyword evidence="5 7" id="KW-1133">Transmembrane helix</keyword>
<keyword evidence="2 7" id="KW-0813">Transport</keyword>
<dbReference type="EMBL" id="DXBB01000074">
    <property type="protein sequence ID" value="HIZ72983.1"/>
    <property type="molecule type" value="Genomic_DNA"/>
</dbReference>
<dbReference type="Pfam" id="PF00528">
    <property type="entry name" value="BPD_transp_1"/>
    <property type="match status" value="1"/>
</dbReference>
<keyword evidence="6 7" id="KW-0472">Membrane</keyword>
<feature type="transmembrane region" description="Helical" evidence="7">
    <location>
        <begin position="85"/>
        <end position="109"/>
    </location>
</feature>
<proteinExistence type="inferred from homology"/>
<evidence type="ECO:0000256" key="2">
    <source>
        <dbReference type="ARBA" id="ARBA00022448"/>
    </source>
</evidence>
<reference evidence="9" key="1">
    <citation type="journal article" date="2021" name="PeerJ">
        <title>Extensive microbial diversity within the chicken gut microbiome revealed by metagenomics and culture.</title>
        <authorList>
            <person name="Gilroy R."/>
            <person name="Ravi A."/>
            <person name="Getino M."/>
            <person name="Pursley I."/>
            <person name="Horton D.L."/>
            <person name="Alikhan N.F."/>
            <person name="Baker D."/>
            <person name="Gharbi K."/>
            <person name="Hall N."/>
            <person name="Watson M."/>
            <person name="Adriaenssens E.M."/>
            <person name="Foster-Nyarko E."/>
            <person name="Jarju S."/>
            <person name="Secka A."/>
            <person name="Antonio M."/>
            <person name="Oren A."/>
            <person name="Chaudhuri R.R."/>
            <person name="La Ragione R."/>
            <person name="Hildebrand F."/>
            <person name="Pallen M.J."/>
        </authorList>
    </citation>
    <scope>NUCLEOTIDE SEQUENCE</scope>
    <source>
        <strain evidence="9">ChiW7-2402</strain>
    </source>
</reference>
<protein>
    <submittedName>
        <fullName evidence="9">Sugar ABC transporter permease</fullName>
    </submittedName>
</protein>
<keyword evidence="4 7" id="KW-0812">Transmembrane</keyword>
<feature type="transmembrane region" description="Helical" evidence="7">
    <location>
        <begin position="292"/>
        <end position="311"/>
    </location>
</feature>
<evidence type="ECO:0000256" key="4">
    <source>
        <dbReference type="ARBA" id="ARBA00022692"/>
    </source>
</evidence>
<evidence type="ECO:0000313" key="9">
    <source>
        <dbReference type="EMBL" id="HIZ72983.1"/>
    </source>
</evidence>
<evidence type="ECO:0000256" key="6">
    <source>
        <dbReference type="ARBA" id="ARBA00023136"/>
    </source>
</evidence>
<evidence type="ECO:0000259" key="8">
    <source>
        <dbReference type="PROSITE" id="PS50928"/>
    </source>
</evidence>
<dbReference type="PROSITE" id="PS50928">
    <property type="entry name" value="ABC_TM1"/>
    <property type="match status" value="1"/>
</dbReference>
<dbReference type="PANTHER" id="PTHR30193:SF37">
    <property type="entry name" value="INNER MEMBRANE ABC TRANSPORTER PERMEASE PROTEIN YCJO"/>
    <property type="match status" value="1"/>
</dbReference>
<evidence type="ECO:0000256" key="1">
    <source>
        <dbReference type="ARBA" id="ARBA00004651"/>
    </source>
</evidence>
<evidence type="ECO:0000256" key="7">
    <source>
        <dbReference type="RuleBase" id="RU363032"/>
    </source>
</evidence>
<gene>
    <name evidence="9" type="ORF">H9964_05345</name>
</gene>
<dbReference type="SUPFAM" id="SSF161098">
    <property type="entry name" value="MetI-like"/>
    <property type="match status" value="1"/>
</dbReference>
<feature type="transmembrane region" description="Helical" evidence="7">
    <location>
        <begin position="24"/>
        <end position="53"/>
    </location>
</feature>
<dbReference type="Gene3D" id="1.10.3720.10">
    <property type="entry name" value="MetI-like"/>
    <property type="match status" value="1"/>
</dbReference>
<reference evidence="9" key="2">
    <citation type="submission" date="2021-04" db="EMBL/GenBank/DDBJ databases">
        <authorList>
            <person name="Gilroy R."/>
        </authorList>
    </citation>
    <scope>NUCLEOTIDE SEQUENCE</scope>
    <source>
        <strain evidence="9">ChiW7-2402</strain>
    </source>
</reference>
<comment type="subcellular location">
    <subcellularLocation>
        <location evidence="1 7">Cell membrane</location>
        <topology evidence="1 7">Multi-pass membrane protein</topology>
    </subcellularLocation>
</comment>
<evidence type="ECO:0000256" key="3">
    <source>
        <dbReference type="ARBA" id="ARBA00022475"/>
    </source>
</evidence>
<dbReference type="InterPro" id="IPR035906">
    <property type="entry name" value="MetI-like_sf"/>
</dbReference>
<organism evidence="9 10">
    <name type="scientific">Candidatus Gallimonas intestinavium</name>
    <dbReference type="NCBI Taxonomy" id="2838603"/>
    <lineage>
        <taxon>Bacteria</taxon>
        <taxon>Bacillati</taxon>
        <taxon>Bacillota</taxon>
        <taxon>Clostridia</taxon>
        <taxon>Candidatus Gallimonas</taxon>
    </lineage>
</organism>
<dbReference type="InterPro" id="IPR051393">
    <property type="entry name" value="ABC_transporter_permease"/>
</dbReference>
<sequence length="318" mass="35901">MERIAAGRLTLDLHRKKKFSGEKAFAYVCVSLPLIGFILFSLVPLAISFISMFTTMEYYDLSTMTWNEFETFKIVFSDQDLYKSLLVTVMLASSQFISLTVALFISFLLSKKPRGRKIFQILYFIPYICSSVATAYMWMTMFDPNYGIINTILVGLFGEGARVNWSSDAAAYAIAIIITIVWQAPGYGIVMYKAAFDAVNPSLYEASEIDGASAWKKFWRITFPSIAPTTFFLLMTGIIAGMQTFDIARLFAFSFFPDAWTGTAGPGNIGLTTVMFIYNKGTLYFNIPEASVASWILFVIILTLSLINYRLRKRWVNV</sequence>
<dbReference type="GO" id="GO:0055085">
    <property type="term" value="P:transmembrane transport"/>
    <property type="evidence" value="ECO:0007669"/>
    <property type="project" value="InterPro"/>
</dbReference>
<dbReference type="AlphaFoldDB" id="A0A9D2K072"/>
<comment type="similarity">
    <text evidence="7">Belongs to the binding-protein-dependent transport system permease family.</text>
</comment>
<dbReference type="Proteomes" id="UP000824102">
    <property type="component" value="Unassembled WGS sequence"/>
</dbReference>
<dbReference type="GO" id="GO:0005886">
    <property type="term" value="C:plasma membrane"/>
    <property type="evidence" value="ECO:0007669"/>
    <property type="project" value="UniProtKB-SubCell"/>
</dbReference>
<evidence type="ECO:0000313" key="10">
    <source>
        <dbReference type="Proteomes" id="UP000824102"/>
    </source>
</evidence>
<dbReference type="InterPro" id="IPR000515">
    <property type="entry name" value="MetI-like"/>
</dbReference>
<feature type="transmembrane region" description="Helical" evidence="7">
    <location>
        <begin position="226"/>
        <end position="245"/>
    </location>
</feature>